<dbReference type="Gene3D" id="2.40.50.90">
    <property type="match status" value="1"/>
</dbReference>
<reference evidence="5 6" key="1">
    <citation type="journal article" date="2016" name="Nat. Commun.">
        <title>Thousands of microbial genomes shed light on interconnected biogeochemical processes in an aquifer system.</title>
        <authorList>
            <person name="Anantharaman K."/>
            <person name="Brown C.T."/>
            <person name="Hug L.A."/>
            <person name="Sharon I."/>
            <person name="Castelle C.J."/>
            <person name="Probst A.J."/>
            <person name="Thomas B.C."/>
            <person name="Singh A."/>
            <person name="Wilkins M.J."/>
            <person name="Karaoz U."/>
            <person name="Brodie E.L."/>
            <person name="Williams K.H."/>
            <person name="Hubbard S.S."/>
            <person name="Banfield J.F."/>
        </authorList>
    </citation>
    <scope>NUCLEOTIDE SEQUENCE [LARGE SCALE GENOMIC DNA]</scope>
</reference>
<name>A0A1G2SLW9_9BACT</name>
<proteinExistence type="predicted"/>
<dbReference type="EMBL" id="MHUZ01000012">
    <property type="protein sequence ID" value="OHA85944.1"/>
    <property type="molecule type" value="Genomic_DNA"/>
</dbReference>
<evidence type="ECO:0000313" key="5">
    <source>
        <dbReference type="EMBL" id="OHA85944.1"/>
    </source>
</evidence>
<dbReference type="PANTHER" id="PTHR12302">
    <property type="entry name" value="EBNA2 BINDING PROTEIN P100"/>
    <property type="match status" value="1"/>
</dbReference>
<comment type="caution">
    <text evidence="5">The sequence shown here is derived from an EMBL/GenBank/DDBJ whole genome shotgun (WGS) entry which is preliminary data.</text>
</comment>
<dbReference type="InterPro" id="IPR035437">
    <property type="entry name" value="SNase_OB-fold_sf"/>
</dbReference>
<protein>
    <recommendedName>
        <fullName evidence="4">TNase-like domain-containing protein</fullName>
    </recommendedName>
</protein>
<keyword evidence="1" id="KW-0540">Nuclease</keyword>
<dbReference type="Pfam" id="PF00565">
    <property type="entry name" value="SNase"/>
    <property type="match status" value="1"/>
</dbReference>
<organism evidence="5 6">
    <name type="scientific">Candidatus Yonathbacteria bacterium RIFOXYD1_FULL_52_36</name>
    <dbReference type="NCBI Taxonomy" id="1802730"/>
    <lineage>
        <taxon>Bacteria</taxon>
        <taxon>Candidatus Yonathiibacteriota</taxon>
    </lineage>
</organism>
<gene>
    <name evidence="5" type="ORF">A2591_00025</name>
</gene>
<evidence type="ECO:0000256" key="3">
    <source>
        <dbReference type="ARBA" id="ARBA00022801"/>
    </source>
</evidence>
<accession>A0A1G2SLW9</accession>
<dbReference type="GO" id="GO:0004519">
    <property type="term" value="F:endonuclease activity"/>
    <property type="evidence" value="ECO:0007669"/>
    <property type="project" value="UniProtKB-KW"/>
</dbReference>
<feature type="domain" description="TNase-like" evidence="4">
    <location>
        <begin position="29"/>
        <end position="157"/>
    </location>
</feature>
<evidence type="ECO:0000313" key="6">
    <source>
        <dbReference type="Proteomes" id="UP000178168"/>
    </source>
</evidence>
<dbReference type="SMART" id="SM00318">
    <property type="entry name" value="SNc"/>
    <property type="match status" value="1"/>
</dbReference>
<dbReference type="PANTHER" id="PTHR12302:SF3">
    <property type="entry name" value="SERINE_THREONINE-PROTEIN KINASE 31"/>
    <property type="match status" value="1"/>
</dbReference>
<dbReference type="Proteomes" id="UP000178168">
    <property type="component" value="Unassembled WGS sequence"/>
</dbReference>
<keyword evidence="2" id="KW-0255">Endonuclease</keyword>
<sequence>MNLLGATPEKLPAAEDRGNALELSRETATTTEALVVRVIDGDTIEIEGGERVRYIGIDTPELHHGNQDLECFGEEAKNQNEQLVLGKRVTLVRDVSNRDKYGRLLRYVFVGDTFVNGVLVQNGFAHSASYPPDISRQEELREAERQARTNARGLWSACSQT</sequence>
<keyword evidence="3" id="KW-0378">Hydrolase</keyword>
<evidence type="ECO:0000256" key="1">
    <source>
        <dbReference type="ARBA" id="ARBA00022722"/>
    </source>
</evidence>
<dbReference type="InterPro" id="IPR016071">
    <property type="entry name" value="Staphylococal_nuclease_OB-fold"/>
</dbReference>
<evidence type="ECO:0000256" key="2">
    <source>
        <dbReference type="ARBA" id="ARBA00022759"/>
    </source>
</evidence>
<dbReference type="PROSITE" id="PS50830">
    <property type="entry name" value="TNASE_3"/>
    <property type="match status" value="1"/>
</dbReference>
<dbReference type="GO" id="GO:0016787">
    <property type="term" value="F:hydrolase activity"/>
    <property type="evidence" value="ECO:0007669"/>
    <property type="project" value="UniProtKB-KW"/>
</dbReference>
<dbReference type="STRING" id="1802730.A2591_00025"/>
<dbReference type="SUPFAM" id="SSF50199">
    <property type="entry name" value="Staphylococcal nuclease"/>
    <property type="match status" value="1"/>
</dbReference>
<evidence type="ECO:0000259" key="4">
    <source>
        <dbReference type="PROSITE" id="PS50830"/>
    </source>
</evidence>
<dbReference type="AlphaFoldDB" id="A0A1G2SLW9"/>